<dbReference type="SMART" id="SM00343">
    <property type="entry name" value="ZnF_C2HC"/>
    <property type="match status" value="2"/>
</dbReference>
<protein>
    <submittedName>
        <fullName evidence="3">RNA polymerase-associated protein RTF1</fullName>
    </submittedName>
</protein>
<feature type="domain" description="Plus3" evidence="2">
    <location>
        <begin position="900"/>
        <end position="1029"/>
    </location>
</feature>
<evidence type="ECO:0000256" key="1">
    <source>
        <dbReference type="SAM" id="MobiDB-lite"/>
    </source>
</evidence>
<dbReference type="EMBL" id="GDJX01023445">
    <property type="protein sequence ID" value="JAT44491.1"/>
    <property type="molecule type" value="Transcribed_RNA"/>
</dbReference>
<dbReference type="PANTHER" id="PTHR38940">
    <property type="entry name" value="PLUS3 DOMAIN-CONTAINING PROTEIN"/>
    <property type="match status" value="1"/>
</dbReference>
<dbReference type="Gene3D" id="3.90.70.200">
    <property type="entry name" value="Plus-3 domain"/>
    <property type="match status" value="1"/>
</dbReference>
<dbReference type="InterPro" id="IPR004343">
    <property type="entry name" value="Plus-3_dom"/>
</dbReference>
<evidence type="ECO:0000313" key="3">
    <source>
        <dbReference type="EMBL" id="JAT44491.1"/>
    </source>
</evidence>
<feature type="region of interest" description="Disordered" evidence="1">
    <location>
        <begin position="295"/>
        <end position="320"/>
    </location>
</feature>
<dbReference type="PROSITE" id="PS51360">
    <property type="entry name" value="PLUS3"/>
    <property type="match status" value="1"/>
</dbReference>
<sequence length="1029" mass="115439">MSIIWIIILRQLPPWVKKLIHKTVLSQIFEETQIMNMPSDVSVINITHERDSPSECMDTGTSSQRKKEVISNNALSNACVSSAGQTGEAGPENERLADGLSHEPEELTSHLAQVVAESEDSNEESLPDHVERGNKVHKNHYSDTAEALISDALLFKKCHTPEELTYIKKCKDVELASFEYTTNDFEYTTNDNKVTTSCSHLHPLVECPVDTQTWGLNGSLYSQQSHFKLLSEAKNELTDKFVMLTSQPSDEEMDCATLSVSHKENSVLIESSLIGKGNSFNQWKGKERVLNAGSIRSVSEKDDSNESAESSNRKEPCGRRKRVWGYGQEIPIGSKNMRKSIDENSCSGSHVREDSSFMNWISSVTKGIFRSDYMETHSSSLISNAVPGTQRNIFSGSKLNNRNNNATFRSMGFGSFFKALYCPRLGKPVKTVDPDYQGECVDFKDLHFNNRPARSFMDHIAPDDEAIELHEAVPISNMRKDQDVWQFREPSLTAPSIHLRNSPIQEIIKHKEEYCNLYNVGSSSSSFQNGFSCPFEGKEASELGSFEANKFSNLSMKGAGRFPASLWITRFLPKAAPVSYAIKCNQDRAPVGEKLTDDGHIFLHHSQNDIVSSRDCSNSENVYLLPEDQRPDAVGHLHKYPVGPMGSCCSTKVYTDQKTKSNLNPILPSQTLKKLEATSSVFAKRDAFRQIQSPEDADDVTAESATCFFCGKIGHSITTCSDVIESELEDLLRNMNSYGRAEKPSCMCIRCFLHGHWAVACPYASLCSNRQMGSNASVINPEKFSRNLKGCGNETPLISNYGIRMCKKGEGMRGQPLSAYGIPCEEISGNATEVQTSINVDFFDIVNFHGNVLSSYQFKDDYRKSETKGKQIYSTSREMESIGNPLIHIYDMNNKPDEQHLVFERIRKLHLSRTDIIRWMESSIFHFSPVGFFLRVRIRKWEEELGGTGYHVACISGASGQKMYGSSRSHLLVEVGGLNCSIDCHSISNHNFAEDELKAWWSSVARRGCKFPSEHDMDKKLKERDKYGL</sequence>
<name>A0A1D1XQ41_9ARAE</name>
<dbReference type="AlphaFoldDB" id="A0A1D1XQ41"/>
<dbReference type="Gene3D" id="4.10.60.10">
    <property type="entry name" value="Zinc finger, CCHC-type"/>
    <property type="match status" value="1"/>
</dbReference>
<evidence type="ECO:0000259" key="2">
    <source>
        <dbReference type="PROSITE" id="PS51360"/>
    </source>
</evidence>
<organism evidence="3">
    <name type="scientific">Anthurium amnicola</name>
    <dbReference type="NCBI Taxonomy" id="1678845"/>
    <lineage>
        <taxon>Eukaryota</taxon>
        <taxon>Viridiplantae</taxon>
        <taxon>Streptophyta</taxon>
        <taxon>Embryophyta</taxon>
        <taxon>Tracheophyta</taxon>
        <taxon>Spermatophyta</taxon>
        <taxon>Magnoliopsida</taxon>
        <taxon>Liliopsida</taxon>
        <taxon>Araceae</taxon>
        <taxon>Pothoideae</taxon>
        <taxon>Potheae</taxon>
        <taxon>Anthurium</taxon>
    </lineage>
</organism>
<dbReference type="InterPro" id="IPR036128">
    <property type="entry name" value="Plus3-like_sf"/>
</dbReference>
<gene>
    <name evidence="3" type="primary">RTF1_5</name>
    <name evidence="3" type="ORF">g.96619</name>
</gene>
<dbReference type="SMART" id="SM00719">
    <property type="entry name" value="Plus3"/>
    <property type="match status" value="1"/>
</dbReference>
<dbReference type="GO" id="GO:0003677">
    <property type="term" value="F:DNA binding"/>
    <property type="evidence" value="ECO:0007669"/>
    <property type="project" value="InterPro"/>
</dbReference>
<dbReference type="GO" id="GO:0008270">
    <property type="term" value="F:zinc ion binding"/>
    <property type="evidence" value="ECO:0007669"/>
    <property type="project" value="InterPro"/>
</dbReference>
<dbReference type="Pfam" id="PF03126">
    <property type="entry name" value="Plus-3"/>
    <property type="match status" value="1"/>
</dbReference>
<proteinExistence type="predicted"/>
<reference evidence="3" key="1">
    <citation type="submission" date="2015-07" db="EMBL/GenBank/DDBJ databases">
        <title>Transcriptome Assembly of Anthurium amnicola.</title>
        <authorList>
            <person name="Suzuki J."/>
        </authorList>
    </citation>
    <scope>NUCLEOTIDE SEQUENCE</scope>
</reference>
<dbReference type="SUPFAM" id="SSF159042">
    <property type="entry name" value="Plus3-like"/>
    <property type="match status" value="1"/>
</dbReference>
<accession>A0A1D1XQ41</accession>
<dbReference type="PANTHER" id="PTHR38940:SF4">
    <property type="entry name" value="OS01G0775100 PROTEIN"/>
    <property type="match status" value="1"/>
</dbReference>
<dbReference type="InterPro" id="IPR001878">
    <property type="entry name" value="Znf_CCHC"/>
</dbReference>